<dbReference type="Proteomes" id="UP001295423">
    <property type="component" value="Unassembled WGS sequence"/>
</dbReference>
<proteinExistence type="predicted"/>
<evidence type="ECO:0000313" key="2">
    <source>
        <dbReference type="EMBL" id="CAJ1965107.1"/>
    </source>
</evidence>
<feature type="region of interest" description="Disordered" evidence="1">
    <location>
        <begin position="1"/>
        <end position="44"/>
    </location>
</feature>
<dbReference type="EMBL" id="CAKOGP040002202">
    <property type="protein sequence ID" value="CAJ1965107.1"/>
    <property type="molecule type" value="Genomic_DNA"/>
</dbReference>
<dbReference type="Gene3D" id="3.80.10.10">
    <property type="entry name" value="Ribonuclease Inhibitor"/>
    <property type="match status" value="1"/>
</dbReference>
<name>A0AAD2G6Z1_9STRA</name>
<accession>A0AAD2G6Z1</accession>
<dbReference type="PANTHER" id="PTHR45661">
    <property type="entry name" value="SURFACE ANTIGEN"/>
    <property type="match status" value="1"/>
</dbReference>
<evidence type="ECO:0000256" key="1">
    <source>
        <dbReference type="SAM" id="MobiDB-lite"/>
    </source>
</evidence>
<dbReference type="Pfam" id="PF13306">
    <property type="entry name" value="LRR_5"/>
    <property type="match status" value="1"/>
</dbReference>
<dbReference type="InterPro" id="IPR053139">
    <property type="entry name" value="Surface_bspA-like"/>
</dbReference>
<comment type="caution">
    <text evidence="2">The sequence shown here is derived from an EMBL/GenBank/DDBJ whole genome shotgun (WGS) entry which is preliminary data.</text>
</comment>
<dbReference type="InterPro" id="IPR026906">
    <property type="entry name" value="LRR_5"/>
</dbReference>
<dbReference type="SUPFAM" id="SSF52058">
    <property type="entry name" value="L domain-like"/>
    <property type="match status" value="1"/>
</dbReference>
<feature type="compositionally biased region" description="Acidic residues" evidence="1">
    <location>
        <begin position="28"/>
        <end position="44"/>
    </location>
</feature>
<gene>
    <name evidence="2" type="ORF">CYCCA115_LOCUS20951</name>
</gene>
<reference evidence="2" key="1">
    <citation type="submission" date="2023-08" db="EMBL/GenBank/DDBJ databases">
        <authorList>
            <person name="Audoor S."/>
            <person name="Bilcke G."/>
        </authorList>
    </citation>
    <scope>NUCLEOTIDE SEQUENCE</scope>
</reference>
<sequence length="534" mass="60530">MDDDHSEDSEDEEEPNNFDEGSTVAELDSTDDEEDALNAEGEGNDDQDRITALVYHHRRDIRSRRLDDLVYLVFGRSTRSVPEAAFSECQALQNVTFCEGLQTIGKKAFRRCLSLRTISFPKSLKTIEEWAFLNCGLESIELNEGLQCVGVHAFAFCLTLKKIKLPSTLNYIFDSSFVSCGRLEHVDFGTGVKIIGRNAFFDCASLTVIHLPNSVQVINSYAFGNCTSLLSVEFPSTGLRTVDANAFAQCNVLTNAVVSSSPIEIAESCFSICGRLEEMFLPEFAHNPYNRFYASIKRRYDRFPIHEFCYKQSYLPRTTALGNLIALLNSESSSDDNILQRVDAAGMSAFHILALSSQPEIGLFQILQAYSCPSRRHMEVPDRWGIRPIQYMCSNSRIPMSDRTRLVEYLAEATVMHRAHKLGLPSWRVAVISKAREVLFADAETMTLQGSQRIDKIYQVLERYELMEMLSSLELRIWYWKILLKESHEKSEDTLDDRHPKRIKFDGRESARVNCGADIIVGNVLTFLRTPSYA</sequence>
<dbReference type="AlphaFoldDB" id="A0AAD2G6Z1"/>
<organism evidence="2 3">
    <name type="scientific">Cylindrotheca closterium</name>
    <dbReference type="NCBI Taxonomy" id="2856"/>
    <lineage>
        <taxon>Eukaryota</taxon>
        <taxon>Sar</taxon>
        <taxon>Stramenopiles</taxon>
        <taxon>Ochrophyta</taxon>
        <taxon>Bacillariophyta</taxon>
        <taxon>Bacillariophyceae</taxon>
        <taxon>Bacillariophycidae</taxon>
        <taxon>Bacillariales</taxon>
        <taxon>Bacillariaceae</taxon>
        <taxon>Cylindrotheca</taxon>
    </lineage>
</organism>
<dbReference type="PANTHER" id="PTHR45661:SF3">
    <property type="entry name" value="IG-LIKE DOMAIN-CONTAINING PROTEIN"/>
    <property type="match status" value="1"/>
</dbReference>
<keyword evidence="3" id="KW-1185">Reference proteome</keyword>
<dbReference type="InterPro" id="IPR032675">
    <property type="entry name" value="LRR_dom_sf"/>
</dbReference>
<feature type="compositionally biased region" description="Acidic residues" evidence="1">
    <location>
        <begin position="1"/>
        <end position="17"/>
    </location>
</feature>
<protein>
    <submittedName>
        <fullName evidence="2">Uncharacterized protein</fullName>
    </submittedName>
</protein>
<evidence type="ECO:0000313" key="3">
    <source>
        <dbReference type="Proteomes" id="UP001295423"/>
    </source>
</evidence>